<name>A0A9P6N372_9FUNG</name>
<dbReference type="EMBL" id="JAAAID010000067">
    <property type="protein sequence ID" value="KAG0023206.1"/>
    <property type="molecule type" value="Genomic_DNA"/>
</dbReference>
<dbReference type="AlphaFoldDB" id="A0A9P6N372"/>
<evidence type="ECO:0000313" key="1">
    <source>
        <dbReference type="EMBL" id="KAG0023206.1"/>
    </source>
</evidence>
<dbReference type="Proteomes" id="UP000703661">
    <property type="component" value="Unassembled WGS sequence"/>
</dbReference>
<organism evidence="1 2">
    <name type="scientific">Entomortierella chlamydospora</name>
    <dbReference type="NCBI Taxonomy" id="101097"/>
    <lineage>
        <taxon>Eukaryota</taxon>
        <taxon>Fungi</taxon>
        <taxon>Fungi incertae sedis</taxon>
        <taxon>Mucoromycota</taxon>
        <taxon>Mortierellomycotina</taxon>
        <taxon>Mortierellomycetes</taxon>
        <taxon>Mortierellales</taxon>
        <taxon>Mortierellaceae</taxon>
        <taxon>Entomortierella</taxon>
    </lineage>
</organism>
<sequence length="90" mass="10285">MERVVGVPIGTVLIGSRFGAQTAFWLDNIGQWYDEQGLATSQFNSKTAYRALEDVEEVDVVDEQDLDSEEIHLNNQDTSIKSIRRVRREK</sequence>
<comment type="caution">
    <text evidence="1">The sequence shown here is derived from an EMBL/GenBank/DDBJ whole genome shotgun (WGS) entry which is preliminary data.</text>
</comment>
<proteinExistence type="predicted"/>
<reference evidence="1" key="1">
    <citation type="journal article" date="2020" name="Fungal Divers.">
        <title>Resolving the Mortierellaceae phylogeny through synthesis of multi-gene phylogenetics and phylogenomics.</title>
        <authorList>
            <person name="Vandepol N."/>
            <person name="Liber J."/>
            <person name="Desiro A."/>
            <person name="Na H."/>
            <person name="Kennedy M."/>
            <person name="Barry K."/>
            <person name="Grigoriev I.V."/>
            <person name="Miller A.N."/>
            <person name="O'Donnell K."/>
            <person name="Stajich J.E."/>
            <person name="Bonito G."/>
        </authorList>
    </citation>
    <scope>NUCLEOTIDE SEQUENCE</scope>
    <source>
        <strain evidence="1">NRRL 2769</strain>
    </source>
</reference>
<keyword evidence="2" id="KW-1185">Reference proteome</keyword>
<protein>
    <submittedName>
        <fullName evidence="1">Uncharacterized protein</fullName>
    </submittedName>
</protein>
<evidence type="ECO:0000313" key="2">
    <source>
        <dbReference type="Proteomes" id="UP000703661"/>
    </source>
</evidence>
<accession>A0A9P6N372</accession>
<gene>
    <name evidence="1" type="ORF">BGZ80_010111</name>
</gene>